<accession>A0A1J9Q5N3</accession>
<dbReference type="AlphaFoldDB" id="A0A1J9Q5N3"/>
<keyword evidence="5" id="KW-0949">S-adenosyl-L-methionine</keyword>
<comment type="subcellular location">
    <subcellularLocation>
        <location evidence="1">Chromosome</location>
    </subcellularLocation>
</comment>
<comment type="caution">
    <text evidence="9">The sequence shown here is derived from an EMBL/GenBank/DDBJ whole genome shotgun (WGS) entry which is preliminary data.</text>
</comment>
<dbReference type="GO" id="GO:0008168">
    <property type="term" value="F:methyltransferase activity"/>
    <property type="evidence" value="ECO:0007669"/>
    <property type="project" value="UniProtKB-KW"/>
</dbReference>
<proteinExistence type="predicted"/>
<dbReference type="SMART" id="SM00317">
    <property type="entry name" value="SET"/>
    <property type="match status" value="1"/>
</dbReference>
<evidence type="ECO:0000259" key="8">
    <source>
        <dbReference type="PROSITE" id="PS50280"/>
    </source>
</evidence>
<dbReference type="OrthoDB" id="308383at2759"/>
<evidence type="ECO:0000256" key="2">
    <source>
        <dbReference type="ARBA" id="ARBA00022454"/>
    </source>
</evidence>
<dbReference type="EMBL" id="LGTZ01000706">
    <property type="protein sequence ID" value="OJD23792.1"/>
    <property type="molecule type" value="Genomic_DNA"/>
</dbReference>
<dbReference type="STRING" id="1658174.A0A1J9Q5N3"/>
<dbReference type="GO" id="GO:0046872">
    <property type="term" value="F:metal ion binding"/>
    <property type="evidence" value="ECO:0007669"/>
    <property type="project" value="UniProtKB-KW"/>
</dbReference>
<gene>
    <name evidence="9" type="ORF">ACJ73_04852</name>
</gene>
<keyword evidence="6" id="KW-0479">Metal-binding</keyword>
<dbReference type="SUPFAM" id="SSF82199">
    <property type="entry name" value="SET domain"/>
    <property type="match status" value="1"/>
</dbReference>
<dbReference type="GO" id="GO:0032259">
    <property type="term" value="P:methylation"/>
    <property type="evidence" value="ECO:0007669"/>
    <property type="project" value="UniProtKB-KW"/>
</dbReference>
<dbReference type="PROSITE" id="PS50280">
    <property type="entry name" value="SET"/>
    <property type="match status" value="1"/>
</dbReference>
<evidence type="ECO:0000256" key="4">
    <source>
        <dbReference type="ARBA" id="ARBA00022679"/>
    </source>
</evidence>
<dbReference type="Pfam" id="PF00856">
    <property type="entry name" value="SET"/>
    <property type="match status" value="1"/>
</dbReference>
<evidence type="ECO:0000313" key="10">
    <source>
        <dbReference type="Proteomes" id="UP000242791"/>
    </source>
</evidence>
<evidence type="ECO:0000256" key="3">
    <source>
        <dbReference type="ARBA" id="ARBA00022603"/>
    </source>
</evidence>
<dbReference type="Proteomes" id="UP000242791">
    <property type="component" value="Unassembled WGS sequence"/>
</dbReference>
<keyword evidence="10" id="KW-1185">Reference proteome</keyword>
<dbReference type="GO" id="GO:0005694">
    <property type="term" value="C:chromosome"/>
    <property type="evidence" value="ECO:0007669"/>
    <property type="project" value="UniProtKB-SubCell"/>
</dbReference>
<protein>
    <recommendedName>
        <fullName evidence="8">SET domain-containing protein</fullName>
    </recommendedName>
</protein>
<dbReference type="PANTHER" id="PTHR46223">
    <property type="entry name" value="HISTONE-LYSINE N-METHYLTRANSFERASE SUV39H"/>
    <property type="match status" value="1"/>
</dbReference>
<keyword evidence="7" id="KW-0862">Zinc</keyword>
<dbReference type="VEuPathDB" id="FungiDB:ACJ73_04852"/>
<sequence length="484" mass="56030">MSPLVSTNRKISAGRITHIESKIVTSISMANDNPFRRTGNTTTEDGRQRYQAESRAKILLQALYRHINLCANVQWLNCPSTRSSRRVLTDRRIYKDRRNQNHAAKALDMITSHKDGGEQPSFDREALSRRLRTRKKSDTPERLMRVQKRLVNVWKSFSKDPEMFSICARSIAFRGAALKETDLVWEAFEKLLNQNFVSILAFAQTRRLDSKDSKTLLLYDGPIPGPIRTGGRGVETLHPHEIVVNLERQHLERRLFENNYQENIGNYKIHPTCQDDPTLRRPSDGECDVCSSDALCDCTYPRYPALFLELIETADGRGAGVRTLAKFTKDTMLGAFIGEILSEDEGLEYDPVYCLKLSAKTSHAVRAVICPKRYGNWARFVNHSCEPSVEFRSRTIGKRIYMMMVALRDIEVFEEITVHYGKRYWRAKQCLCRSRACKDNKKPMPQNESHPILAMTPNNPYRNWELRNERGWAEWERIYRTENC</sequence>
<keyword evidence="4" id="KW-0808">Transferase</keyword>
<organism evidence="9 10">
    <name type="scientific">Blastomyces percursus</name>
    <dbReference type="NCBI Taxonomy" id="1658174"/>
    <lineage>
        <taxon>Eukaryota</taxon>
        <taxon>Fungi</taxon>
        <taxon>Dikarya</taxon>
        <taxon>Ascomycota</taxon>
        <taxon>Pezizomycotina</taxon>
        <taxon>Eurotiomycetes</taxon>
        <taxon>Eurotiomycetidae</taxon>
        <taxon>Onygenales</taxon>
        <taxon>Ajellomycetaceae</taxon>
        <taxon>Blastomyces</taxon>
    </lineage>
</organism>
<evidence type="ECO:0000256" key="7">
    <source>
        <dbReference type="ARBA" id="ARBA00022833"/>
    </source>
</evidence>
<dbReference type="InterPro" id="IPR050973">
    <property type="entry name" value="H3K9_Histone-Lys_N-MTase"/>
</dbReference>
<name>A0A1J9Q5N3_9EURO</name>
<dbReference type="PANTHER" id="PTHR46223:SF3">
    <property type="entry name" value="HISTONE-LYSINE N-METHYLTRANSFERASE SET-23"/>
    <property type="match status" value="1"/>
</dbReference>
<dbReference type="InterPro" id="IPR046341">
    <property type="entry name" value="SET_dom_sf"/>
</dbReference>
<feature type="domain" description="SET" evidence="8">
    <location>
        <begin position="306"/>
        <end position="421"/>
    </location>
</feature>
<evidence type="ECO:0000256" key="1">
    <source>
        <dbReference type="ARBA" id="ARBA00004286"/>
    </source>
</evidence>
<keyword evidence="3" id="KW-0489">Methyltransferase</keyword>
<evidence type="ECO:0000313" key="9">
    <source>
        <dbReference type="EMBL" id="OJD23792.1"/>
    </source>
</evidence>
<reference evidence="9 10" key="1">
    <citation type="submission" date="2015-08" db="EMBL/GenBank/DDBJ databases">
        <title>Emmonsia species relationships and genome sequence.</title>
        <authorList>
            <person name="Cuomo C.A."/>
            <person name="Schwartz I.S."/>
            <person name="Kenyon C."/>
            <person name="De Hoog G.S."/>
            <person name="Govender N.P."/>
            <person name="Botha A."/>
            <person name="Moreno L."/>
            <person name="De Vries M."/>
            <person name="Munoz J.F."/>
            <person name="Stielow J.B."/>
        </authorList>
    </citation>
    <scope>NUCLEOTIDE SEQUENCE [LARGE SCALE GENOMIC DNA]</scope>
    <source>
        <strain evidence="9 10">EI222</strain>
    </source>
</reference>
<evidence type="ECO:0000256" key="5">
    <source>
        <dbReference type="ARBA" id="ARBA00022691"/>
    </source>
</evidence>
<evidence type="ECO:0000256" key="6">
    <source>
        <dbReference type="ARBA" id="ARBA00022723"/>
    </source>
</evidence>
<dbReference type="Gene3D" id="2.170.270.10">
    <property type="entry name" value="SET domain"/>
    <property type="match status" value="1"/>
</dbReference>
<dbReference type="InterPro" id="IPR001214">
    <property type="entry name" value="SET_dom"/>
</dbReference>
<keyword evidence="2" id="KW-0158">Chromosome</keyword>